<dbReference type="InterPro" id="IPR007627">
    <property type="entry name" value="RNA_pol_sigma70_r2"/>
</dbReference>
<evidence type="ECO:0000256" key="2">
    <source>
        <dbReference type="ARBA" id="ARBA00023015"/>
    </source>
</evidence>
<evidence type="ECO:0000259" key="6">
    <source>
        <dbReference type="Pfam" id="PF08281"/>
    </source>
</evidence>
<evidence type="ECO:0000256" key="3">
    <source>
        <dbReference type="ARBA" id="ARBA00023082"/>
    </source>
</evidence>
<keyword evidence="3" id="KW-0731">Sigma factor</keyword>
<name>A0A840A4J3_9CAUL</name>
<dbReference type="GO" id="GO:0016987">
    <property type="term" value="F:sigma factor activity"/>
    <property type="evidence" value="ECO:0007669"/>
    <property type="project" value="UniProtKB-KW"/>
</dbReference>
<dbReference type="InterPro" id="IPR039425">
    <property type="entry name" value="RNA_pol_sigma-70-like"/>
</dbReference>
<proteinExistence type="inferred from homology"/>
<dbReference type="InterPro" id="IPR036388">
    <property type="entry name" value="WH-like_DNA-bd_sf"/>
</dbReference>
<evidence type="ECO:0000313" key="7">
    <source>
        <dbReference type="EMBL" id="MBB3892197.1"/>
    </source>
</evidence>
<keyword evidence="4" id="KW-0804">Transcription</keyword>
<sequence length="168" mass="19545">MTQTSRVEMDEMARRYAVPLARYFRARVRSAADIDDMVQEVFLRLAARREGGTLEAPENYLFTVAASVLNDSFRRAARRGGAHQLFDERLHAEEDFSPERVYLGREQLRVVETALHELPERTRVVFVLHRYEEMSYAQIARRLQVSVSAIEKHMIKALAHLTKRGRRS</sequence>
<dbReference type="Pfam" id="PF08281">
    <property type="entry name" value="Sigma70_r4_2"/>
    <property type="match status" value="1"/>
</dbReference>
<dbReference type="GO" id="GO:0003677">
    <property type="term" value="F:DNA binding"/>
    <property type="evidence" value="ECO:0007669"/>
    <property type="project" value="InterPro"/>
</dbReference>
<dbReference type="EMBL" id="JACIDK010000004">
    <property type="protein sequence ID" value="MBB3892197.1"/>
    <property type="molecule type" value="Genomic_DNA"/>
</dbReference>
<accession>A0A840A4J3</accession>
<evidence type="ECO:0000256" key="1">
    <source>
        <dbReference type="ARBA" id="ARBA00010641"/>
    </source>
</evidence>
<dbReference type="Gene3D" id="1.10.1740.10">
    <property type="match status" value="1"/>
</dbReference>
<dbReference type="SUPFAM" id="SSF88659">
    <property type="entry name" value="Sigma3 and sigma4 domains of RNA polymerase sigma factors"/>
    <property type="match status" value="1"/>
</dbReference>
<dbReference type="SUPFAM" id="SSF88946">
    <property type="entry name" value="Sigma2 domain of RNA polymerase sigma factors"/>
    <property type="match status" value="1"/>
</dbReference>
<evidence type="ECO:0000259" key="5">
    <source>
        <dbReference type="Pfam" id="PF04542"/>
    </source>
</evidence>
<dbReference type="CDD" id="cd06171">
    <property type="entry name" value="Sigma70_r4"/>
    <property type="match status" value="1"/>
</dbReference>
<dbReference type="RefSeq" id="WP_183774041.1">
    <property type="nucleotide sequence ID" value="NZ_JACIDK010000004.1"/>
</dbReference>
<dbReference type="Proteomes" id="UP000530564">
    <property type="component" value="Unassembled WGS sequence"/>
</dbReference>
<feature type="domain" description="RNA polymerase sigma factor 70 region 4 type 2" evidence="6">
    <location>
        <begin position="110"/>
        <end position="161"/>
    </location>
</feature>
<evidence type="ECO:0000256" key="4">
    <source>
        <dbReference type="ARBA" id="ARBA00023163"/>
    </source>
</evidence>
<reference evidence="7 8" key="1">
    <citation type="submission" date="2020-08" db="EMBL/GenBank/DDBJ databases">
        <title>Genomic Encyclopedia of Type Strains, Phase IV (KMG-IV): sequencing the most valuable type-strain genomes for metagenomic binning, comparative biology and taxonomic classification.</title>
        <authorList>
            <person name="Goeker M."/>
        </authorList>
    </citation>
    <scope>NUCLEOTIDE SEQUENCE [LARGE SCALE GENOMIC DNA]</scope>
    <source>
        <strain evidence="7 8">DSM 21793</strain>
    </source>
</reference>
<dbReference type="InterPro" id="IPR013249">
    <property type="entry name" value="RNA_pol_sigma70_r4_t2"/>
</dbReference>
<dbReference type="Gene3D" id="1.10.10.10">
    <property type="entry name" value="Winged helix-like DNA-binding domain superfamily/Winged helix DNA-binding domain"/>
    <property type="match status" value="1"/>
</dbReference>
<dbReference type="InterPro" id="IPR013325">
    <property type="entry name" value="RNA_pol_sigma_r2"/>
</dbReference>
<feature type="domain" description="RNA polymerase sigma-70 region 2" evidence="5">
    <location>
        <begin position="13"/>
        <end position="79"/>
    </location>
</feature>
<dbReference type="NCBIfam" id="TIGR02937">
    <property type="entry name" value="sigma70-ECF"/>
    <property type="match status" value="1"/>
</dbReference>
<comment type="caution">
    <text evidence="7">The sequence shown here is derived from an EMBL/GenBank/DDBJ whole genome shotgun (WGS) entry which is preliminary data.</text>
</comment>
<protein>
    <submittedName>
        <fullName evidence="7">RNA polymerase sigma-70 factor (ECF subfamily)</fullName>
    </submittedName>
</protein>
<dbReference type="GO" id="GO:0006352">
    <property type="term" value="P:DNA-templated transcription initiation"/>
    <property type="evidence" value="ECO:0007669"/>
    <property type="project" value="InterPro"/>
</dbReference>
<gene>
    <name evidence="7" type="ORF">GGQ61_002930</name>
</gene>
<dbReference type="InterPro" id="IPR013324">
    <property type="entry name" value="RNA_pol_sigma_r3/r4-like"/>
</dbReference>
<dbReference type="PANTHER" id="PTHR43133">
    <property type="entry name" value="RNA POLYMERASE ECF-TYPE SIGMA FACTO"/>
    <property type="match status" value="1"/>
</dbReference>
<keyword evidence="2" id="KW-0805">Transcription regulation</keyword>
<organism evidence="7 8">
    <name type="scientific">Phenylobacterium haematophilum</name>
    <dbReference type="NCBI Taxonomy" id="98513"/>
    <lineage>
        <taxon>Bacteria</taxon>
        <taxon>Pseudomonadati</taxon>
        <taxon>Pseudomonadota</taxon>
        <taxon>Alphaproteobacteria</taxon>
        <taxon>Caulobacterales</taxon>
        <taxon>Caulobacteraceae</taxon>
        <taxon>Phenylobacterium</taxon>
    </lineage>
</organism>
<dbReference type="PANTHER" id="PTHR43133:SF63">
    <property type="entry name" value="RNA POLYMERASE SIGMA FACTOR FECI-RELATED"/>
    <property type="match status" value="1"/>
</dbReference>
<evidence type="ECO:0000313" key="8">
    <source>
        <dbReference type="Proteomes" id="UP000530564"/>
    </source>
</evidence>
<dbReference type="AlphaFoldDB" id="A0A840A4J3"/>
<comment type="similarity">
    <text evidence="1">Belongs to the sigma-70 factor family. ECF subfamily.</text>
</comment>
<dbReference type="Pfam" id="PF04542">
    <property type="entry name" value="Sigma70_r2"/>
    <property type="match status" value="1"/>
</dbReference>
<dbReference type="InterPro" id="IPR014284">
    <property type="entry name" value="RNA_pol_sigma-70_dom"/>
</dbReference>
<keyword evidence="8" id="KW-1185">Reference proteome</keyword>